<dbReference type="PANTHER" id="PTHR37042:SF4">
    <property type="entry name" value="OUTER MEMBRANE PROTEIN RV1973"/>
    <property type="match status" value="1"/>
</dbReference>
<proteinExistence type="predicted"/>
<protein>
    <recommendedName>
        <fullName evidence="6">Mce-associated membrane protein</fullName>
    </recommendedName>
</protein>
<accession>A0A6F8YQ92</accession>
<evidence type="ECO:0000256" key="2">
    <source>
        <dbReference type="ARBA" id="ARBA00023136"/>
    </source>
</evidence>
<gene>
    <name evidence="4" type="ORF">Psuf_055290</name>
</gene>
<keyword evidence="5" id="KW-1185">Reference proteome</keyword>
<dbReference type="Proteomes" id="UP000503011">
    <property type="component" value="Chromosome"/>
</dbReference>
<evidence type="ECO:0000256" key="3">
    <source>
        <dbReference type="SAM" id="Phobius"/>
    </source>
</evidence>
<organism evidence="4 5">
    <name type="scientific">Phytohabitans suffuscus</name>
    <dbReference type="NCBI Taxonomy" id="624315"/>
    <lineage>
        <taxon>Bacteria</taxon>
        <taxon>Bacillati</taxon>
        <taxon>Actinomycetota</taxon>
        <taxon>Actinomycetes</taxon>
        <taxon>Micromonosporales</taxon>
        <taxon>Micromonosporaceae</taxon>
    </lineage>
</organism>
<dbReference type="GO" id="GO:0016020">
    <property type="term" value="C:membrane"/>
    <property type="evidence" value="ECO:0007669"/>
    <property type="project" value="UniProtKB-SubCell"/>
</dbReference>
<dbReference type="AlphaFoldDB" id="A0A6F8YQ92"/>
<dbReference type="PANTHER" id="PTHR37042">
    <property type="entry name" value="OUTER MEMBRANE PROTEIN RV1973"/>
    <property type="match status" value="1"/>
</dbReference>
<reference evidence="4 5" key="2">
    <citation type="submission" date="2020-03" db="EMBL/GenBank/DDBJ databases">
        <authorList>
            <person name="Ichikawa N."/>
            <person name="Kimura A."/>
            <person name="Kitahashi Y."/>
            <person name="Uohara A."/>
        </authorList>
    </citation>
    <scope>NUCLEOTIDE SEQUENCE [LARGE SCALE GENOMIC DNA]</scope>
    <source>
        <strain evidence="4 5">NBRC 105367</strain>
    </source>
</reference>
<dbReference type="RefSeq" id="WP_173159523.1">
    <property type="nucleotide sequence ID" value="NZ_AP022871.1"/>
</dbReference>
<feature type="transmembrane region" description="Helical" evidence="3">
    <location>
        <begin position="61"/>
        <end position="82"/>
    </location>
</feature>
<keyword evidence="3" id="KW-0812">Transmembrane</keyword>
<evidence type="ECO:0000313" key="5">
    <source>
        <dbReference type="Proteomes" id="UP000503011"/>
    </source>
</evidence>
<keyword evidence="2 3" id="KW-0472">Membrane</keyword>
<reference evidence="4 5" key="1">
    <citation type="submission" date="2020-03" db="EMBL/GenBank/DDBJ databases">
        <title>Whole genome shotgun sequence of Phytohabitans suffuscus NBRC 105367.</title>
        <authorList>
            <person name="Komaki H."/>
            <person name="Tamura T."/>
        </authorList>
    </citation>
    <scope>NUCLEOTIDE SEQUENCE [LARGE SCALE GENOMIC DNA]</scope>
    <source>
        <strain evidence="4 5">NBRC 105367</strain>
    </source>
</reference>
<dbReference type="KEGG" id="psuu:Psuf_055290"/>
<evidence type="ECO:0000313" key="4">
    <source>
        <dbReference type="EMBL" id="BCB88216.1"/>
    </source>
</evidence>
<evidence type="ECO:0000256" key="1">
    <source>
        <dbReference type="ARBA" id="ARBA00004370"/>
    </source>
</evidence>
<evidence type="ECO:0008006" key="6">
    <source>
        <dbReference type="Google" id="ProtNLM"/>
    </source>
</evidence>
<comment type="subcellular location">
    <subcellularLocation>
        <location evidence="1">Membrane</location>
    </subcellularLocation>
</comment>
<dbReference type="EMBL" id="AP022871">
    <property type="protein sequence ID" value="BCB88216.1"/>
    <property type="molecule type" value="Genomic_DNA"/>
</dbReference>
<sequence>MPTREERTLKLVKGTGGTVTRRRAVVRRIPRAEEDPVELLGRLDEEPVLDSPPGRPRPPQWSTLVACAALALALVAAVLGGYRWYGDRALDKAHESALAAARQTAVNFVSVSASSVDRDLQRIVAGATGEFRDEFVRGQAQVRAAIVENKVESAGTVLRAGLISGDRRSAVVLVAVDATVKNLKAPEGRPSHYRIQVDVTRDGGAWLVSRLQFVG</sequence>
<keyword evidence="3" id="KW-1133">Transmembrane helix</keyword>
<name>A0A6F8YQ92_9ACTN</name>